<dbReference type="GO" id="GO:0016853">
    <property type="term" value="F:isomerase activity"/>
    <property type="evidence" value="ECO:0007669"/>
    <property type="project" value="UniProtKB-KW"/>
</dbReference>
<name>A0ABR9U324_9NOSO</name>
<proteinExistence type="predicted"/>
<organism evidence="1 2">
    <name type="scientific">Nostoc cf. edaphicum LEGE 07299</name>
    <dbReference type="NCBI Taxonomy" id="2777974"/>
    <lineage>
        <taxon>Bacteria</taxon>
        <taxon>Bacillati</taxon>
        <taxon>Cyanobacteriota</taxon>
        <taxon>Cyanophyceae</taxon>
        <taxon>Nostocales</taxon>
        <taxon>Nostocaceae</taxon>
        <taxon>Nostoc</taxon>
    </lineage>
</organism>
<dbReference type="Proteomes" id="UP000647836">
    <property type="component" value="Unassembled WGS sequence"/>
</dbReference>
<keyword evidence="2" id="KW-1185">Reference proteome</keyword>
<comment type="caution">
    <text evidence="1">The sequence shown here is derived from an EMBL/GenBank/DDBJ whole genome shotgun (WGS) entry which is preliminary data.</text>
</comment>
<dbReference type="EMBL" id="JADEXF010000730">
    <property type="protein sequence ID" value="MBE9107066.1"/>
    <property type="molecule type" value="Genomic_DNA"/>
</dbReference>
<keyword evidence="1" id="KW-0413">Isomerase</keyword>
<gene>
    <name evidence="1" type="ORF">IQ229_19705</name>
</gene>
<evidence type="ECO:0000313" key="1">
    <source>
        <dbReference type="EMBL" id="MBE9107066.1"/>
    </source>
</evidence>
<reference evidence="1 2" key="1">
    <citation type="submission" date="2020-10" db="EMBL/GenBank/DDBJ databases">
        <authorList>
            <person name="Castelo-Branco R."/>
            <person name="Eusebio N."/>
            <person name="Adriana R."/>
            <person name="Vieira A."/>
            <person name="Brugerolle De Fraissinette N."/>
            <person name="Rezende De Castro R."/>
            <person name="Schneider M.P."/>
            <person name="Vasconcelos V."/>
            <person name="Leao P.N."/>
        </authorList>
    </citation>
    <scope>NUCLEOTIDE SEQUENCE [LARGE SCALE GENOMIC DNA]</scope>
    <source>
        <strain evidence="1 2">LEGE 07299</strain>
    </source>
</reference>
<feature type="non-terminal residue" evidence="1">
    <location>
        <position position="1"/>
    </location>
</feature>
<evidence type="ECO:0000313" key="2">
    <source>
        <dbReference type="Proteomes" id="UP000647836"/>
    </source>
</evidence>
<accession>A0ABR9U324</accession>
<sequence length="52" mass="6051">ILVEEIIQPQLDNELRQNIASDLFSEWLKQQSAEFEIVKHLDFNNLNANPQG</sequence>
<protein>
    <submittedName>
        <fullName evidence="1">Peptidylprolyl isomerase</fullName>
    </submittedName>
</protein>